<organism evidence="1 2">
    <name type="scientific">Paraburkholderia rhynchosiae</name>
    <dbReference type="NCBI Taxonomy" id="487049"/>
    <lineage>
        <taxon>Bacteria</taxon>
        <taxon>Pseudomonadati</taxon>
        <taxon>Pseudomonadota</taxon>
        <taxon>Betaproteobacteria</taxon>
        <taxon>Burkholderiales</taxon>
        <taxon>Burkholderiaceae</taxon>
        <taxon>Paraburkholderia</taxon>
    </lineage>
</organism>
<gene>
    <name evidence="1" type="ORF">PQR01_23315</name>
</gene>
<comment type="caution">
    <text evidence="1">The sequence shown here is derived from an EMBL/GenBank/DDBJ whole genome shotgun (WGS) entry which is preliminary data.</text>
</comment>
<sequence>MSFNALFDRFIRAGAGGLQFSRWQPALLYLALFQLWVDRKFKQEGATLERE</sequence>
<reference evidence="1 2" key="1">
    <citation type="journal article" date="2024" name="Chem. Sci.">
        <title>Discovery of megapolipeptins by genome mining of a Burkholderiales bacteria collection.</title>
        <authorList>
            <person name="Paulo B.S."/>
            <person name="Recchia M.J.J."/>
            <person name="Lee S."/>
            <person name="Fergusson C.H."/>
            <person name="Romanowski S.B."/>
            <person name="Hernandez A."/>
            <person name="Krull N."/>
            <person name="Liu D.Y."/>
            <person name="Cavanagh H."/>
            <person name="Bos A."/>
            <person name="Gray C.A."/>
            <person name="Murphy B.T."/>
            <person name="Linington R.G."/>
            <person name="Eustaquio A.S."/>
        </authorList>
    </citation>
    <scope>NUCLEOTIDE SEQUENCE [LARGE SCALE GENOMIC DNA]</scope>
    <source>
        <strain evidence="1 2">RL18-126-BIB-B</strain>
    </source>
</reference>
<dbReference type="EMBL" id="JAQQDW010000052">
    <property type="protein sequence ID" value="MFM0106340.1"/>
    <property type="molecule type" value="Genomic_DNA"/>
</dbReference>
<keyword evidence="2" id="KW-1185">Reference proteome</keyword>
<accession>A0ACC7NFP3</accession>
<proteinExistence type="predicted"/>
<protein>
    <submittedName>
        <fullName evidence="1">Uncharacterized protein</fullName>
    </submittedName>
</protein>
<evidence type="ECO:0000313" key="2">
    <source>
        <dbReference type="Proteomes" id="UP001629235"/>
    </source>
</evidence>
<dbReference type="Proteomes" id="UP001629235">
    <property type="component" value="Unassembled WGS sequence"/>
</dbReference>
<evidence type="ECO:0000313" key="1">
    <source>
        <dbReference type="EMBL" id="MFM0106340.1"/>
    </source>
</evidence>
<name>A0ACC7NFP3_9BURK</name>